<feature type="signal peptide" evidence="2">
    <location>
        <begin position="1"/>
        <end position="22"/>
    </location>
</feature>
<dbReference type="EMBL" id="OV651814">
    <property type="protein sequence ID" value="CAH1106662.1"/>
    <property type="molecule type" value="Genomic_DNA"/>
</dbReference>
<evidence type="ECO:0000313" key="4">
    <source>
        <dbReference type="Proteomes" id="UP001153636"/>
    </source>
</evidence>
<evidence type="ECO:0000313" key="3">
    <source>
        <dbReference type="EMBL" id="CAH1106662.1"/>
    </source>
</evidence>
<organism evidence="3 4">
    <name type="scientific">Psylliodes chrysocephalus</name>
    <dbReference type="NCBI Taxonomy" id="3402493"/>
    <lineage>
        <taxon>Eukaryota</taxon>
        <taxon>Metazoa</taxon>
        <taxon>Ecdysozoa</taxon>
        <taxon>Arthropoda</taxon>
        <taxon>Hexapoda</taxon>
        <taxon>Insecta</taxon>
        <taxon>Pterygota</taxon>
        <taxon>Neoptera</taxon>
        <taxon>Endopterygota</taxon>
        <taxon>Coleoptera</taxon>
        <taxon>Polyphaga</taxon>
        <taxon>Cucujiformia</taxon>
        <taxon>Chrysomeloidea</taxon>
        <taxon>Chrysomelidae</taxon>
        <taxon>Galerucinae</taxon>
        <taxon>Alticini</taxon>
        <taxon>Psylliodes</taxon>
    </lineage>
</organism>
<accession>A0A9P0CNM0</accession>
<dbReference type="OrthoDB" id="6777539at2759"/>
<dbReference type="Proteomes" id="UP001153636">
    <property type="component" value="Chromosome 2"/>
</dbReference>
<evidence type="ECO:0000256" key="2">
    <source>
        <dbReference type="SAM" id="SignalP"/>
    </source>
</evidence>
<gene>
    <name evidence="3" type="ORF">PSYICH_LOCUS6347</name>
</gene>
<protein>
    <submittedName>
        <fullName evidence="3">Uncharacterized protein</fullName>
    </submittedName>
</protein>
<keyword evidence="2" id="KW-0732">Signal</keyword>
<dbReference type="AlphaFoldDB" id="A0A9P0CNM0"/>
<proteinExistence type="predicted"/>
<sequence>MSFLSNIFRCLCLCLVIQRGSWYPNPQNISSQNQRKPIKDKIQTCAPKKRQATLRKPEWLKEWTISKGWVHNKSHLLELGRKKLTDMDKKNYEELSENSSVSMDNIEDLISIKSIENDEDNRKMIDIEDDSSIPEEEEEEEDDENIKISSVQRVSQVYQEVNKNYRNNFPICSHGLKESQENSLPQIYKERLLMDKRDSNLLSGIFRYVKPAQKKKLDLNNCKFTVNRLYEDRIFSGDSTERKLESQKFGKRNNLGKNIALFNTLNAKTNLHEDIIYECSDENSNYNSLNNIYFNPIYSPLPLQKFENFNSNQTNQIELLDRRAIAIHNYQENLKLLTKREKYVIRHIKIRFMLSLRIGRFKKTNKKPGIKKQSCFRSRKSAKLVDKSDYIKMRVAKIHDEQRRIGNGRTSVKIQNMR</sequence>
<feature type="chain" id="PRO_5040482708" evidence="2">
    <location>
        <begin position="23"/>
        <end position="418"/>
    </location>
</feature>
<feature type="region of interest" description="Disordered" evidence="1">
    <location>
        <begin position="121"/>
        <end position="145"/>
    </location>
</feature>
<name>A0A9P0CNM0_9CUCU</name>
<reference evidence="3" key="1">
    <citation type="submission" date="2022-01" db="EMBL/GenBank/DDBJ databases">
        <authorList>
            <person name="King R."/>
        </authorList>
    </citation>
    <scope>NUCLEOTIDE SEQUENCE</scope>
</reference>
<keyword evidence="4" id="KW-1185">Reference proteome</keyword>
<evidence type="ECO:0000256" key="1">
    <source>
        <dbReference type="SAM" id="MobiDB-lite"/>
    </source>
</evidence>
<feature type="compositionally biased region" description="Acidic residues" evidence="1">
    <location>
        <begin position="127"/>
        <end position="144"/>
    </location>
</feature>